<dbReference type="PROSITE" id="PS00107">
    <property type="entry name" value="PROTEIN_KINASE_ATP"/>
    <property type="match status" value="1"/>
</dbReference>
<dbReference type="Gene3D" id="3.30.200.20">
    <property type="entry name" value="Phosphorylase Kinase, domain 1"/>
    <property type="match status" value="1"/>
</dbReference>
<feature type="domain" description="Protein kinase" evidence="21">
    <location>
        <begin position="355"/>
        <end position="633"/>
    </location>
</feature>
<dbReference type="STRING" id="4155.A0A022PRI3"/>
<evidence type="ECO:0000256" key="14">
    <source>
        <dbReference type="ARBA" id="ARBA00022989"/>
    </source>
</evidence>
<dbReference type="AlphaFoldDB" id="A0A022PRI3"/>
<dbReference type="Pfam" id="PF00139">
    <property type="entry name" value="Lectin_legB"/>
    <property type="match status" value="1"/>
</dbReference>
<comment type="subcellular location">
    <subcellularLocation>
        <location evidence="1">Cell membrane</location>
        <topology evidence="1">Single-pass type I membrane protein</topology>
    </subcellularLocation>
</comment>
<dbReference type="FunFam" id="3.30.200.20:FF:000168">
    <property type="entry name" value="L-type lectin-domain containing receptor kinase IX.1"/>
    <property type="match status" value="1"/>
</dbReference>
<feature type="signal peptide" evidence="20">
    <location>
        <begin position="1"/>
        <end position="19"/>
    </location>
</feature>
<keyword evidence="16" id="KW-0675">Receptor</keyword>
<gene>
    <name evidence="22" type="ORF">MIMGU_mgv1a022316mg</name>
</gene>
<evidence type="ECO:0000256" key="6">
    <source>
        <dbReference type="ARBA" id="ARBA00022527"/>
    </source>
</evidence>
<dbReference type="GO" id="GO:0002229">
    <property type="term" value="P:defense response to oomycetes"/>
    <property type="evidence" value="ECO:0007669"/>
    <property type="project" value="UniProtKB-ARBA"/>
</dbReference>
<dbReference type="InterPro" id="IPR011009">
    <property type="entry name" value="Kinase-like_dom_sf"/>
</dbReference>
<dbReference type="SUPFAM" id="SSF49899">
    <property type="entry name" value="Concanavalin A-like lectins/glucanases"/>
    <property type="match status" value="1"/>
</dbReference>
<dbReference type="EC" id="2.7.11.1" evidence="4"/>
<comment type="similarity">
    <text evidence="2">In the N-terminal section; belongs to the leguminous lectin family.</text>
</comment>
<keyword evidence="7" id="KW-0808">Transferase</keyword>
<keyword evidence="12" id="KW-0418">Kinase</keyword>
<dbReference type="InterPro" id="IPR013320">
    <property type="entry name" value="ConA-like_dom_sf"/>
</dbReference>
<sequence length="713" mass="78233">MSALLVFVFIVFLIPSTVSLTFNLSSIGTSDAALINNVGGYVSDQGIQVTTNERSSAQVELGGRATYKDPLHLWDKASNNLSDFSTHFSFVIDSRGRPDYGDGMTFFLAPVGSTIQRWSLGGSLAIGNSDNATLNSSLEAFVAVEFDTFQNYFDPPVRSHVGIDINSLRSVKSATWENNVSQGVQNDAWISYNATSMELRVDFTATSSNITRRDNLSHVVDLRDYLPEYVTVGFSAATGDWFEEHTIKSWAFSSTLQIKNVTFENPGVVVTDVREEKKSSGVTLVVGLSVGLSVLVLASSFAGYFLWRRKKQKKRCKKESGNGYSFDPRMDIEFQKGSGPNKFSYSELVLATKDFAEEEKLGEGGFGGVYRGFLAETNSYIAVKRVSSGSKQGLKEYASEVKIISQLRHRNLVQLLGWCHERGELLLVYELMPNGSLDSHIFKGQTILPWEVRYKIAQGIASALLYLHEEWEQAVVHRDIKASNIMLDSNFNAKLGDFGLARLVDHEKGAHSTVLAGTLGYMAPECMVTGRASKETDVYSLGIVLLEIACGRRPIDHSRGGDRVVLVEWVWRLYGNGELLDAADPKLEMGFDEWEMERLMIVGLWCVHPDSGQRPSIRQAVHVLDFEAELPALPPMMPVATYFAPRMSTSVRGGSNSISGGVVSDSTSCKHYSGSNSISISGGVNDSTSYEHYSDASNLTASSASSTSALLTS</sequence>
<dbReference type="InterPro" id="IPR050528">
    <property type="entry name" value="L-type_Lectin-RKs"/>
</dbReference>
<dbReference type="PROSITE" id="PS00307">
    <property type="entry name" value="LECTIN_LEGUME_BETA"/>
    <property type="match status" value="1"/>
</dbReference>
<keyword evidence="11 18" id="KW-0547">Nucleotide-binding</keyword>
<keyword evidence="15 19" id="KW-0472">Membrane</keyword>
<keyword evidence="8 19" id="KW-0812">Transmembrane</keyword>
<dbReference type="EMBL" id="KI632331">
    <property type="protein sequence ID" value="EYU18391.1"/>
    <property type="molecule type" value="Genomic_DNA"/>
</dbReference>
<keyword evidence="5" id="KW-1003">Cell membrane</keyword>
<accession>A0A022PRI3</accession>
<evidence type="ECO:0000313" key="23">
    <source>
        <dbReference type="Proteomes" id="UP000030748"/>
    </source>
</evidence>
<feature type="binding site" evidence="18">
    <location>
        <position position="384"/>
    </location>
    <ligand>
        <name>ATP</name>
        <dbReference type="ChEBI" id="CHEBI:30616"/>
    </ligand>
</feature>
<dbReference type="CDD" id="cd14066">
    <property type="entry name" value="STKc_IRAK"/>
    <property type="match status" value="1"/>
</dbReference>
<dbReference type="SMART" id="SM00220">
    <property type="entry name" value="S_TKc"/>
    <property type="match status" value="1"/>
</dbReference>
<dbReference type="FunFam" id="1.10.510.10:FF:000240">
    <property type="entry name" value="Lectin-domain containing receptor kinase A4.3"/>
    <property type="match status" value="1"/>
</dbReference>
<evidence type="ECO:0000259" key="21">
    <source>
        <dbReference type="PROSITE" id="PS50011"/>
    </source>
</evidence>
<dbReference type="eggNOG" id="ENOG502QTX3">
    <property type="taxonomic scope" value="Eukaryota"/>
</dbReference>
<evidence type="ECO:0000256" key="2">
    <source>
        <dbReference type="ARBA" id="ARBA00008536"/>
    </source>
</evidence>
<dbReference type="GO" id="GO:0004674">
    <property type="term" value="F:protein serine/threonine kinase activity"/>
    <property type="evidence" value="ECO:0007669"/>
    <property type="project" value="UniProtKB-KW"/>
</dbReference>
<dbReference type="PANTHER" id="PTHR27007">
    <property type="match status" value="1"/>
</dbReference>
<evidence type="ECO:0000256" key="3">
    <source>
        <dbReference type="ARBA" id="ARBA00010217"/>
    </source>
</evidence>
<evidence type="ECO:0000256" key="11">
    <source>
        <dbReference type="ARBA" id="ARBA00022741"/>
    </source>
</evidence>
<keyword evidence="6" id="KW-0723">Serine/threonine-protein kinase</keyword>
<evidence type="ECO:0000256" key="16">
    <source>
        <dbReference type="ARBA" id="ARBA00023170"/>
    </source>
</evidence>
<dbReference type="GO" id="GO:0030246">
    <property type="term" value="F:carbohydrate binding"/>
    <property type="evidence" value="ECO:0007669"/>
    <property type="project" value="UniProtKB-KW"/>
</dbReference>
<evidence type="ECO:0000256" key="4">
    <source>
        <dbReference type="ARBA" id="ARBA00012513"/>
    </source>
</evidence>
<proteinExistence type="inferred from homology"/>
<keyword evidence="9 20" id="KW-0732">Signal</keyword>
<dbReference type="Proteomes" id="UP000030748">
    <property type="component" value="Unassembled WGS sequence"/>
</dbReference>
<dbReference type="Gene3D" id="2.60.120.200">
    <property type="match status" value="1"/>
</dbReference>
<evidence type="ECO:0000256" key="7">
    <source>
        <dbReference type="ARBA" id="ARBA00022679"/>
    </source>
</evidence>
<dbReference type="InterPro" id="IPR001220">
    <property type="entry name" value="Legume_lectin_dom"/>
</dbReference>
<evidence type="ECO:0000256" key="8">
    <source>
        <dbReference type="ARBA" id="ARBA00022692"/>
    </source>
</evidence>
<dbReference type="InterPro" id="IPR000985">
    <property type="entry name" value="Lectin_LegA_CS"/>
</dbReference>
<evidence type="ECO:0000256" key="18">
    <source>
        <dbReference type="PROSITE-ProRule" id="PRU10141"/>
    </source>
</evidence>
<dbReference type="CDD" id="cd06899">
    <property type="entry name" value="lectin_legume_LecRK_Arcelin_ConA"/>
    <property type="match status" value="1"/>
</dbReference>
<evidence type="ECO:0000313" key="22">
    <source>
        <dbReference type="EMBL" id="EYU18391.1"/>
    </source>
</evidence>
<dbReference type="PROSITE" id="PS00108">
    <property type="entry name" value="PROTEIN_KINASE_ST"/>
    <property type="match status" value="1"/>
</dbReference>
<evidence type="ECO:0000256" key="5">
    <source>
        <dbReference type="ARBA" id="ARBA00022475"/>
    </source>
</evidence>
<dbReference type="Gene3D" id="1.10.510.10">
    <property type="entry name" value="Transferase(Phosphotransferase) domain 1"/>
    <property type="match status" value="1"/>
</dbReference>
<evidence type="ECO:0000256" key="17">
    <source>
        <dbReference type="ARBA" id="ARBA00023180"/>
    </source>
</evidence>
<keyword evidence="23" id="KW-1185">Reference proteome</keyword>
<evidence type="ECO:0000256" key="9">
    <source>
        <dbReference type="ARBA" id="ARBA00022729"/>
    </source>
</evidence>
<dbReference type="GO" id="GO:0005524">
    <property type="term" value="F:ATP binding"/>
    <property type="evidence" value="ECO:0007669"/>
    <property type="project" value="UniProtKB-UniRule"/>
</dbReference>
<evidence type="ECO:0000256" key="1">
    <source>
        <dbReference type="ARBA" id="ARBA00004251"/>
    </source>
</evidence>
<reference evidence="22 23" key="1">
    <citation type="journal article" date="2013" name="Proc. Natl. Acad. Sci. U.S.A.">
        <title>Fine-scale variation in meiotic recombination in Mimulus inferred from population shotgun sequencing.</title>
        <authorList>
            <person name="Hellsten U."/>
            <person name="Wright K.M."/>
            <person name="Jenkins J."/>
            <person name="Shu S."/>
            <person name="Yuan Y."/>
            <person name="Wessler S.R."/>
            <person name="Schmutz J."/>
            <person name="Willis J.H."/>
            <person name="Rokhsar D.S."/>
        </authorList>
    </citation>
    <scope>NUCLEOTIDE SEQUENCE [LARGE SCALE GENOMIC DNA]</scope>
    <source>
        <strain evidence="23">cv. DUN x IM62</strain>
    </source>
</reference>
<feature type="chain" id="PRO_5001506611" description="non-specific serine/threonine protein kinase" evidence="20">
    <location>
        <begin position="20"/>
        <end position="713"/>
    </location>
</feature>
<keyword evidence="13 18" id="KW-0067">ATP-binding</keyword>
<keyword evidence="14 19" id="KW-1133">Transmembrane helix</keyword>
<evidence type="ECO:0000256" key="13">
    <source>
        <dbReference type="ARBA" id="ARBA00022840"/>
    </source>
</evidence>
<protein>
    <recommendedName>
        <fullName evidence="4">non-specific serine/threonine protein kinase</fullName>
        <ecNumber evidence="4">2.7.11.1</ecNumber>
    </recommendedName>
</protein>
<dbReference type="InterPro" id="IPR008271">
    <property type="entry name" value="Ser/Thr_kinase_AS"/>
</dbReference>
<dbReference type="InterPro" id="IPR019825">
    <property type="entry name" value="Lectin_legB_Mn/Ca_BS"/>
</dbReference>
<organism evidence="22 23">
    <name type="scientific">Erythranthe guttata</name>
    <name type="common">Yellow monkey flower</name>
    <name type="synonym">Mimulus guttatus</name>
    <dbReference type="NCBI Taxonomy" id="4155"/>
    <lineage>
        <taxon>Eukaryota</taxon>
        <taxon>Viridiplantae</taxon>
        <taxon>Streptophyta</taxon>
        <taxon>Embryophyta</taxon>
        <taxon>Tracheophyta</taxon>
        <taxon>Spermatophyta</taxon>
        <taxon>Magnoliopsida</taxon>
        <taxon>eudicotyledons</taxon>
        <taxon>Gunneridae</taxon>
        <taxon>Pentapetalae</taxon>
        <taxon>asterids</taxon>
        <taxon>lamiids</taxon>
        <taxon>Lamiales</taxon>
        <taxon>Phrymaceae</taxon>
        <taxon>Erythranthe</taxon>
    </lineage>
</organism>
<evidence type="ECO:0000256" key="10">
    <source>
        <dbReference type="ARBA" id="ARBA00022734"/>
    </source>
</evidence>
<evidence type="ECO:0000256" key="20">
    <source>
        <dbReference type="SAM" id="SignalP"/>
    </source>
</evidence>
<dbReference type="InterPro" id="IPR000719">
    <property type="entry name" value="Prot_kinase_dom"/>
</dbReference>
<keyword evidence="17" id="KW-0325">Glycoprotein</keyword>
<name>A0A022PRI3_ERYGU</name>
<dbReference type="SUPFAM" id="SSF56112">
    <property type="entry name" value="Protein kinase-like (PK-like)"/>
    <property type="match status" value="1"/>
</dbReference>
<feature type="transmembrane region" description="Helical" evidence="19">
    <location>
        <begin position="284"/>
        <end position="307"/>
    </location>
</feature>
<evidence type="ECO:0000256" key="15">
    <source>
        <dbReference type="ARBA" id="ARBA00023136"/>
    </source>
</evidence>
<evidence type="ECO:0000256" key="12">
    <source>
        <dbReference type="ARBA" id="ARBA00022777"/>
    </source>
</evidence>
<dbReference type="InterPro" id="IPR017441">
    <property type="entry name" value="Protein_kinase_ATP_BS"/>
</dbReference>
<dbReference type="PROSITE" id="PS50011">
    <property type="entry name" value="PROTEIN_KINASE_DOM"/>
    <property type="match status" value="1"/>
</dbReference>
<dbReference type="PROSITE" id="PS00308">
    <property type="entry name" value="LECTIN_LEGUME_ALPHA"/>
    <property type="match status" value="1"/>
</dbReference>
<evidence type="ECO:0000256" key="19">
    <source>
        <dbReference type="SAM" id="Phobius"/>
    </source>
</evidence>
<keyword evidence="10" id="KW-0430">Lectin</keyword>
<dbReference type="Pfam" id="PF00069">
    <property type="entry name" value="Pkinase"/>
    <property type="match status" value="1"/>
</dbReference>
<dbReference type="GO" id="GO:0005886">
    <property type="term" value="C:plasma membrane"/>
    <property type="evidence" value="ECO:0000318"/>
    <property type="project" value="GO_Central"/>
</dbReference>
<comment type="similarity">
    <text evidence="3">In the C-terminal section; belongs to the protein kinase superfamily. Ser/Thr protein kinase family.</text>
</comment>